<evidence type="ECO:0000313" key="1">
    <source>
        <dbReference type="EMBL" id="KAK9930553.1"/>
    </source>
</evidence>
<reference evidence="2 3" key="1">
    <citation type="journal article" date="2023" name="G3 (Bethesda)">
        <title>A chromosome-length genome assembly and annotation of blackberry (Rubus argutus, cv. 'Hillquist').</title>
        <authorList>
            <person name="Bruna T."/>
            <person name="Aryal R."/>
            <person name="Dudchenko O."/>
            <person name="Sargent D.J."/>
            <person name="Mead D."/>
            <person name="Buti M."/>
            <person name="Cavallini A."/>
            <person name="Hytonen T."/>
            <person name="Andres J."/>
            <person name="Pham M."/>
            <person name="Weisz D."/>
            <person name="Mascagni F."/>
            <person name="Usai G."/>
            <person name="Natali L."/>
            <person name="Bassil N."/>
            <person name="Fernandez G.E."/>
            <person name="Lomsadze A."/>
            <person name="Armour M."/>
            <person name="Olukolu B."/>
            <person name="Poorten T."/>
            <person name="Britton C."/>
            <person name="Davik J."/>
            <person name="Ashrafi H."/>
            <person name="Aiden E.L."/>
            <person name="Borodovsky M."/>
            <person name="Worthington M."/>
        </authorList>
    </citation>
    <scope>NUCLEOTIDE SEQUENCE [LARGE SCALE GENOMIC DNA]</scope>
    <source>
        <strain evidence="2">PI 553951</strain>
    </source>
</reference>
<evidence type="ECO:0000313" key="2">
    <source>
        <dbReference type="EMBL" id="KAK9930557.1"/>
    </source>
</evidence>
<dbReference type="EMBL" id="JBEDUW010000005">
    <property type="protein sequence ID" value="KAK9930557.1"/>
    <property type="molecule type" value="Genomic_DNA"/>
</dbReference>
<sequence length="98" mass="10829">MNSPHGAKIKSLFSMLWRVKFCRYRLLAEQLSEESILGFPMLLLQQLALTPCFGEILASQIPLFEVLEAGNPQPELPETLGGGLAQTKFILDLPLMGA</sequence>
<dbReference type="EMBL" id="JBEDUW010000005">
    <property type="protein sequence ID" value="KAK9930553.1"/>
    <property type="molecule type" value="Genomic_DNA"/>
</dbReference>
<keyword evidence="3" id="KW-1185">Reference proteome</keyword>
<evidence type="ECO:0000313" key="3">
    <source>
        <dbReference type="Proteomes" id="UP001457282"/>
    </source>
</evidence>
<protein>
    <submittedName>
        <fullName evidence="2">Uncharacterized protein</fullName>
    </submittedName>
</protein>
<name>A0AAW1X4B4_RUBAR</name>
<accession>A0AAW1X4B4</accession>
<dbReference type="AlphaFoldDB" id="A0AAW1X4B4"/>
<organism evidence="2 3">
    <name type="scientific">Rubus argutus</name>
    <name type="common">Southern blackberry</name>
    <dbReference type="NCBI Taxonomy" id="59490"/>
    <lineage>
        <taxon>Eukaryota</taxon>
        <taxon>Viridiplantae</taxon>
        <taxon>Streptophyta</taxon>
        <taxon>Embryophyta</taxon>
        <taxon>Tracheophyta</taxon>
        <taxon>Spermatophyta</taxon>
        <taxon>Magnoliopsida</taxon>
        <taxon>eudicotyledons</taxon>
        <taxon>Gunneridae</taxon>
        <taxon>Pentapetalae</taxon>
        <taxon>rosids</taxon>
        <taxon>fabids</taxon>
        <taxon>Rosales</taxon>
        <taxon>Rosaceae</taxon>
        <taxon>Rosoideae</taxon>
        <taxon>Rosoideae incertae sedis</taxon>
        <taxon>Rubus</taxon>
    </lineage>
</organism>
<comment type="caution">
    <text evidence="2">The sequence shown here is derived from an EMBL/GenBank/DDBJ whole genome shotgun (WGS) entry which is preliminary data.</text>
</comment>
<proteinExistence type="predicted"/>
<dbReference type="Proteomes" id="UP001457282">
    <property type="component" value="Unassembled WGS sequence"/>
</dbReference>
<gene>
    <name evidence="1" type="ORF">M0R45_027589</name>
    <name evidence="2" type="ORF">M0R45_027593</name>
</gene>